<name>A0A482VXY6_ASBVE</name>
<dbReference type="AlphaFoldDB" id="A0A482VXY6"/>
<evidence type="ECO:0000313" key="3">
    <source>
        <dbReference type="Proteomes" id="UP000292052"/>
    </source>
</evidence>
<dbReference type="InterPro" id="IPR015897">
    <property type="entry name" value="CHK_kinase-like"/>
</dbReference>
<accession>A0A482VXY6</accession>
<evidence type="ECO:0000259" key="1">
    <source>
        <dbReference type="SMART" id="SM00587"/>
    </source>
</evidence>
<dbReference type="OrthoDB" id="191037at2759"/>
<comment type="caution">
    <text evidence="2">The sequence shown here is derived from an EMBL/GenBank/DDBJ whole genome shotgun (WGS) entry which is preliminary data.</text>
</comment>
<dbReference type="SUPFAM" id="SSF56112">
    <property type="entry name" value="Protein kinase-like (PK-like)"/>
    <property type="match status" value="1"/>
</dbReference>
<protein>
    <submittedName>
        <fullName evidence="2">EcKinase and/or DUF1679 domain containing protein</fullName>
    </submittedName>
</protein>
<evidence type="ECO:0000313" key="2">
    <source>
        <dbReference type="EMBL" id="RZC37801.1"/>
    </source>
</evidence>
<organism evidence="2 3">
    <name type="scientific">Asbolus verrucosus</name>
    <name type="common">Desert ironclad beetle</name>
    <dbReference type="NCBI Taxonomy" id="1661398"/>
    <lineage>
        <taxon>Eukaryota</taxon>
        <taxon>Metazoa</taxon>
        <taxon>Ecdysozoa</taxon>
        <taxon>Arthropoda</taxon>
        <taxon>Hexapoda</taxon>
        <taxon>Insecta</taxon>
        <taxon>Pterygota</taxon>
        <taxon>Neoptera</taxon>
        <taxon>Endopterygota</taxon>
        <taxon>Coleoptera</taxon>
        <taxon>Polyphaga</taxon>
        <taxon>Cucujiformia</taxon>
        <taxon>Tenebrionidae</taxon>
        <taxon>Pimeliinae</taxon>
        <taxon>Asbolus</taxon>
    </lineage>
</organism>
<proteinExistence type="predicted"/>
<sequence>MAKLEIKNLQELIKPVLDKNKKYVSTKIAKLTAAGDNYGSLMLSVDITIENEKAQTEHLTVVAKMLPQNEFIETLFNSQRTYRNEVGFYQIIAPCLRELQKEQGLSEFFNSFPAFYNARMSLNPASTRVDEDAVLLIKNIKDEGFINIDRTVGFDLDQTKLILKKMVELHGTTIALKALKPDIFEKKLGQFFEEFRIFDVGAKGSEEMTNSLIDTIKDDEFCAQHLEKIRQTLETNSSHIHTKNNKEFHQGPFLSFVHSDMWSNNIMVKIVGNKPIDVKFVDFQIYEYSSLTRDVIFFLFSSVEFPVIQKHCDDLLRFYYDDLINYLKKLKCDTSAFSYESFIAEIKKMLQTFEFYHIMLMLAPIYAKQEDTRNIEEMDMDEAIQQRTRTSNICKQKGYFIVKEFIKRGWI</sequence>
<feature type="domain" description="CHK kinase-like" evidence="1">
    <location>
        <begin position="135"/>
        <end position="329"/>
    </location>
</feature>
<reference evidence="2 3" key="1">
    <citation type="submission" date="2017-03" db="EMBL/GenBank/DDBJ databases">
        <title>Genome of the blue death feigning beetle - Asbolus verrucosus.</title>
        <authorList>
            <person name="Rider S.D."/>
        </authorList>
    </citation>
    <scope>NUCLEOTIDE SEQUENCE [LARGE SCALE GENOMIC DNA]</scope>
    <source>
        <strain evidence="2">Butters</strain>
        <tissue evidence="2">Head and leg muscle</tissue>
    </source>
</reference>
<dbReference type="Pfam" id="PF02958">
    <property type="entry name" value="EcKL"/>
    <property type="match status" value="1"/>
</dbReference>
<dbReference type="InterPro" id="IPR011009">
    <property type="entry name" value="Kinase-like_dom_sf"/>
</dbReference>
<keyword evidence="3" id="KW-1185">Reference proteome</keyword>
<dbReference type="EMBL" id="QDEB01049262">
    <property type="protein sequence ID" value="RZC37801.1"/>
    <property type="molecule type" value="Genomic_DNA"/>
</dbReference>
<dbReference type="STRING" id="1661398.A0A482VXY6"/>
<dbReference type="InterPro" id="IPR004119">
    <property type="entry name" value="EcKL"/>
</dbReference>
<keyword evidence="2" id="KW-0808">Transferase</keyword>
<gene>
    <name evidence="2" type="ORF">BDFB_010216</name>
</gene>
<dbReference type="PANTHER" id="PTHR11012:SF55">
    <property type="entry name" value="BHLH DOMAIN-CONTAINING PROTEIN"/>
    <property type="match status" value="1"/>
</dbReference>
<keyword evidence="2" id="KW-0418">Kinase</keyword>
<dbReference type="PANTHER" id="PTHR11012">
    <property type="entry name" value="PROTEIN KINASE-LIKE DOMAIN-CONTAINING"/>
    <property type="match status" value="1"/>
</dbReference>
<dbReference type="SMART" id="SM00587">
    <property type="entry name" value="CHK"/>
    <property type="match status" value="1"/>
</dbReference>
<dbReference type="GO" id="GO:0016301">
    <property type="term" value="F:kinase activity"/>
    <property type="evidence" value="ECO:0007669"/>
    <property type="project" value="UniProtKB-KW"/>
</dbReference>
<dbReference type="Proteomes" id="UP000292052">
    <property type="component" value="Unassembled WGS sequence"/>
</dbReference>